<sequence>MTAPQFTAMPTNFPLTRVPPNHPRCTGSTTALAGPSLLADVREDQQWTSGKPYMLTPLTTLCLTDTKAVLPKGGASAEWAQTKCFEGLNE</sequence>
<protein>
    <submittedName>
        <fullName evidence="1">Uncharacterized protein</fullName>
    </submittedName>
</protein>
<dbReference type="AlphaFoldDB" id="A0AAV7N125"/>
<reference evidence="1" key="1">
    <citation type="journal article" date="2022" name="bioRxiv">
        <title>Sequencing and chromosome-scale assembly of the giantPleurodeles waltlgenome.</title>
        <authorList>
            <person name="Brown T."/>
            <person name="Elewa A."/>
            <person name="Iarovenko S."/>
            <person name="Subramanian E."/>
            <person name="Araus A.J."/>
            <person name="Petzold A."/>
            <person name="Susuki M."/>
            <person name="Suzuki K.-i.T."/>
            <person name="Hayashi T."/>
            <person name="Toyoda A."/>
            <person name="Oliveira C."/>
            <person name="Osipova E."/>
            <person name="Leigh N.D."/>
            <person name="Simon A."/>
            <person name="Yun M.H."/>
        </authorList>
    </citation>
    <scope>NUCLEOTIDE SEQUENCE</scope>
    <source>
        <strain evidence="1">20211129_DDA</strain>
        <tissue evidence="1">Liver</tissue>
    </source>
</reference>
<dbReference type="Proteomes" id="UP001066276">
    <property type="component" value="Chromosome 9"/>
</dbReference>
<name>A0AAV7N125_PLEWA</name>
<gene>
    <name evidence="1" type="ORF">NDU88_006016</name>
</gene>
<accession>A0AAV7N125</accession>
<evidence type="ECO:0000313" key="1">
    <source>
        <dbReference type="EMBL" id="KAJ1108640.1"/>
    </source>
</evidence>
<proteinExistence type="predicted"/>
<comment type="caution">
    <text evidence="1">The sequence shown here is derived from an EMBL/GenBank/DDBJ whole genome shotgun (WGS) entry which is preliminary data.</text>
</comment>
<dbReference type="EMBL" id="JANPWB010000013">
    <property type="protein sequence ID" value="KAJ1108640.1"/>
    <property type="molecule type" value="Genomic_DNA"/>
</dbReference>
<keyword evidence="2" id="KW-1185">Reference proteome</keyword>
<organism evidence="1 2">
    <name type="scientific">Pleurodeles waltl</name>
    <name type="common">Iberian ribbed newt</name>
    <dbReference type="NCBI Taxonomy" id="8319"/>
    <lineage>
        <taxon>Eukaryota</taxon>
        <taxon>Metazoa</taxon>
        <taxon>Chordata</taxon>
        <taxon>Craniata</taxon>
        <taxon>Vertebrata</taxon>
        <taxon>Euteleostomi</taxon>
        <taxon>Amphibia</taxon>
        <taxon>Batrachia</taxon>
        <taxon>Caudata</taxon>
        <taxon>Salamandroidea</taxon>
        <taxon>Salamandridae</taxon>
        <taxon>Pleurodelinae</taxon>
        <taxon>Pleurodeles</taxon>
    </lineage>
</organism>
<evidence type="ECO:0000313" key="2">
    <source>
        <dbReference type="Proteomes" id="UP001066276"/>
    </source>
</evidence>